<sequence length="473" mass="52484">MATTTKGLASEATSTLLPAYVEEITDMDTFVTTIQKFTECIVKAVSGGKSVTAANKKLINLAAEEIRKCGRKLTSMSTVFAPDNNPSQSKMDSDLKADIVACVRSEMAKLKGQISTQLQQQTRCASYAQATATSRGPGTHPNMTAEPPARDPPVNKPAIVVTPKSKHIYQFSQKGRVKACILTKPGCSQVLGMSQHSNTNFCVIQFTSGGQKMLIASAYFEPDSDGNNTLELIDNFLQTSRCPNTIIGGDFNGWHHIWGSKTNNPRGCAVVELAYANDLFICNVGSTPTFKTVTHGRDRTSIIDLTLAHGYIYDRIVGWKVNFSACPSWQHNAVEYEIEIGNSFSNSSSITNSTFKYNSNKANWGIFKDALHTLMTNTDILERDIGSLNTAGLENLIDDICKVIHKACEESMATKKGQSLTKHRPQWWTEKLTDLKKEVIQLHHRLNRMRRQNLPLDHLAEKLKNKKNYMRKN</sequence>
<feature type="region of interest" description="Disordered" evidence="1">
    <location>
        <begin position="129"/>
        <end position="155"/>
    </location>
</feature>
<proteinExistence type="predicted"/>
<dbReference type="GO" id="GO:0003824">
    <property type="term" value="F:catalytic activity"/>
    <property type="evidence" value="ECO:0007669"/>
    <property type="project" value="InterPro"/>
</dbReference>
<dbReference type="EMBL" id="CAVLGL010000091">
    <property type="protein sequence ID" value="CAK1595209.1"/>
    <property type="molecule type" value="Genomic_DNA"/>
</dbReference>
<dbReference type="Gene3D" id="3.60.10.10">
    <property type="entry name" value="Endonuclease/exonuclease/phosphatase"/>
    <property type="match status" value="1"/>
</dbReference>
<name>A0AAV1LMC6_9NEOP</name>
<dbReference type="InterPro" id="IPR036691">
    <property type="entry name" value="Endo/exonu/phosph_ase_sf"/>
</dbReference>
<dbReference type="PANTHER" id="PTHR33273">
    <property type="entry name" value="DOMAIN-CONTAINING PROTEIN, PUTATIVE-RELATED"/>
    <property type="match status" value="1"/>
</dbReference>
<reference evidence="3 4" key="1">
    <citation type="submission" date="2023-11" db="EMBL/GenBank/DDBJ databases">
        <authorList>
            <person name="Hedman E."/>
            <person name="Englund M."/>
            <person name="Stromberg M."/>
            <person name="Nyberg Akerstrom W."/>
            <person name="Nylinder S."/>
            <person name="Jareborg N."/>
            <person name="Kallberg Y."/>
            <person name="Kronander E."/>
        </authorList>
    </citation>
    <scope>NUCLEOTIDE SEQUENCE [LARGE SCALE GENOMIC DNA]</scope>
</reference>
<keyword evidence="4" id="KW-1185">Reference proteome</keyword>
<evidence type="ECO:0000313" key="3">
    <source>
        <dbReference type="EMBL" id="CAK1595209.1"/>
    </source>
</evidence>
<dbReference type="AlphaFoldDB" id="A0AAV1LMC6"/>
<protein>
    <recommendedName>
        <fullName evidence="2">Endonuclease/exonuclease/phosphatase domain-containing protein</fullName>
    </recommendedName>
</protein>
<dbReference type="SUPFAM" id="SSF56219">
    <property type="entry name" value="DNase I-like"/>
    <property type="match status" value="1"/>
</dbReference>
<dbReference type="Proteomes" id="UP001314205">
    <property type="component" value="Unassembled WGS sequence"/>
</dbReference>
<evidence type="ECO:0000256" key="1">
    <source>
        <dbReference type="SAM" id="MobiDB-lite"/>
    </source>
</evidence>
<evidence type="ECO:0000259" key="2">
    <source>
        <dbReference type="Pfam" id="PF14529"/>
    </source>
</evidence>
<comment type="caution">
    <text evidence="3">The sequence shown here is derived from an EMBL/GenBank/DDBJ whole genome shotgun (WGS) entry which is preliminary data.</text>
</comment>
<dbReference type="InterPro" id="IPR005135">
    <property type="entry name" value="Endo/exonuclease/phosphatase"/>
</dbReference>
<feature type="domain" description="Endonuclease/exonuclease/phosphatase" evidence="2">
    <location>
        <begin position="213"/>
        <end position="313"/>
    </location>
</feature>
<gene>
    <name evidence="3" type="ORF">PARMNEM_LOCUS14721</name>
</gene>
<organism evidence="3 4">
    <name type="scientific">Parnassius mnemosyne</name>
    <name type="common">clouded apollo</name>
    <dbReference type="NCBI Taxonomy" id="213953"/>
    <lineage>
        <taxon>Eukaryota</taxon>
        <taxon>Metazoa</taxon>
        <taxon>Ecdysozoa</taxon>
        <taxon>Arthropoda</taxon>
        <taxon>Hexapoda</taxon>
        <taxon>Insecta</taxon>
        <taxon>Pterygota</taxon>
        <taxon>Neoptera</taxon>
        <taxon>Endopterygota</taxon>
        <taxon>Lepidoptera</taxon>
        <taxon>Glossata</taxon>
        <taxon>Ditrysia</taxon>
        <taxon>Papilionoidea</taxon>
        <taxon>Papilionidae</taxon>
        <taxon>Parnassiinae</taxon>
        <taxon>Parnassini</taxon>
        <taxon>Parnassius</taxon>
        <taxon>Driopa</taxon>
    </lineage>
</organism>
<dbReference type="Pfam" id="PF14529">
    <property type="entry name" value="Exo_endo_phos_2"/>
    <property type="match status" value="1"/>
</dbReference>
<dbReference type="PANTHER" id="PTHR33273:SF4">
    <property type="entry name" value="ENDONUCLEASE_EXONUCLEASE_PHOSPHATASE DOMAIN-CONTAINING PROTEIN"/>
    <property type="match status" value="1"/>
</dbReference>
<evidence type="ECO:0000313" key="4">
    <source>
        <dbReference type="Proteomes" id="UP001314205"/>
    </source>
</evidence>
<accession>A0AAV1LMC6</accession>